<protein>
    <submittedName>
        <fullName evidence="2">Uncharacterized protein</fullName>
    </submittedName>
</protein>
<dbReference type="Proteomes" id="UP000024635">
    <property type="component" value="Unassembled WGS sequence"/>
</dbReference>
<dbReference type="AlphaFoldDB" id="A0A016SU16"/>
<reference evidence="3" key="1">
    <citation type="journal article" date="2015" name="Nat. Genet.">
        <title>The genome and transcriptome of the zoonotic hookworm Ancylostoma ceylanicum identify infection-specific gene families.</title>
        <authorList>
            <person name="Schwarz E.M."/>
            <person name="Hu Y."/>
            <person name="Antoshechkin I."/>
            <person name="Miller M.M."/>
            <person name="Sternberg P.W."/>
            <person name="Aroian R.V."/>
        </authorList>
    </citation>
    <scope>NUCLEOTIDE SEQUENCE</scope>
    <source>
        <strain evidence="3">HY135</strain>
    </source>
</reference>
<sequence length="137" mass="15004">MRSKCESSGKERRRRVGSALRPTPTVRDERLEENYAVGTASDGADQRVASAVPVAVRVHADVRFPPATSRTLNMSLSCTSRSGDGRTTHIDDEDSVVVQVTPDGVQVDVRWYAVLPSERPLQRLASSADFYSFAAHT</sequence>
<dbReference type="EMBL" id="JARK01001510">
    <property type="protein sequence ID" value="EYB94203.1"/>
    <property type="molecule type" value="Genomic_DNA"/>
</dbReference>
<gene>
    <name evidence="2" type="primary">Acey_s0174.g456</name>
    <name evidence="2" type="ORF">Y032_0174g456</name>
</gene>
<organism evidence="2 3">
    <name type="scientific">Ancylostoma ceylanicum</name>
    <dbReference type="NCBI Taxonomy" id="53326"/>
    <lineage>
        <taxon>Eukaryota</taxon>
        <taxon>Metazoa</taxon>
        <taxon>Ecdysozoa</taxon>
        <taxon>Nematoda</taxon>
        <taxon>Chromadorea</taxon>
        <taxon>Rhabditida</taxon>
        <taxon>Rhabditina</taxon>
        <taxon>Rhabditomorpha</taxon>
        <taxon>Strongyloidea</taxon>
        <taxon>Ancylostomatidae</taxon>
        <taxon>Ancylostomatinae</taxon>
        <taxon>Ancylostoma</taxon>
    </lineage>
</organism>
<evidence type="ECO:0000256" key="1">
    <source>
        <dbReference type="SAM" id="MobiDB-lite"/>
    </source>
</evidence>
<evidence type="ECO:0000313" key="3">
    <source>
        <dbReference type="Proteomes" id="UP000024635"/>
    </source>
</evidence>
<name>A0A016SU16_9BILA</name>
<feature type="region of interest" description="Disordered" evidence="1">
    <location>
        <begin position="1"/>
        <end position="29"/>
    </location>
</feature>
<accession>A0A016SU16</accession>
<feature type="compositionally biased region" description="Basic and acidic residues" evidence="1">
    <location>
        <begin position="1"/>
        <end position="10"/>
    </location>
</feature>
<comment type="caution">
    <text evidence="2">The sequence shown here is derived from an EMBL/GenBank/DDBJ whole genome shotgun (WGS) entry which is preliminary data.</text>
</comment>
<keyword evidence="3" id="KW-1185">Reference proteome</keyword>
<evidence type="ECO:0000313" key="2">
    <source>
        <dbReference type="EMBL" id="EYB94203.1"/>
    </source>
</evidence>
<proteinExistence type="predicted"/>